<evidence type="ECO:0000256" key="11">
    <source>
        <dbReference type="ARBA" id="ARBA00061399"/>
    </source>
</evidence>
<evidence type="ECO:0000256" key="10">
    <source>
        <dbReference type="ARBA" id="ARBA00061104"/>
    </source>
</evidence>
<keyword evidence="2 13" id="KW-0963">Cytoplasm</keyword>
<keyword evidence="3 13" id="KW-0547">Nucleotide-binding</keyword>
<dbReference type="EC" id="3.6.4.-" evidence="13"/>
<dbReference type="Gene3D" id="3.30.2060.10">
    <property type="entry name" value="Penicillin-binding protein 1b domain"/>
    <property type="match status" value="1"/>
</dbReference>
<dbReference type="NCBIfam" id="TIGR00580">
    <property type="entry name" value="mfd"/>
    <property type="match status" value="1"/>
</dbReference>
<dbReference type="AlphaFoldDB" id="A0A841GQA6"/>
<dbReference type="GO" id="GO:0000716">
    <property type="term" value="P:transcription-coupled nucleotide-excision repair, DNA damage recognition"/>
    <property type="evidence" value="ECO:0007669"/>
    <property type="project" value="UniProtKB-UniRule"/>
</dbReference>
<dbReference type="SUPFAM" id="SSF143517">
    <property type="entry name" value="TRCF domain-like"/>
    <property type="match status" value="1"/>
</dbReference>
<dbReference type="FunFam" id="3.40.50.300:FF:000546">
    <property type="entry name" value="Transcription-repair-coupling factor"/>
    <property type="match status" value="1"/>
</dbReference>
<dbReference type="CDD" id="cd17991">
    <property type="entry name" value="DEXHc_TRCF"/>
    <property type="match status" value="1"/>
</dbReference>
<dbReference type="GO" id="GO:0006355">
    <property type="term" value="P:regulation of DNA-templated transcription"/>
    <property type="evidence" value="ECO:0007669"/>
    <property type="project" value="UniProtKB-UniRule"/>
</dbReference>
<feature type="region of interest" description="Disordered" evidence="14">
    <location>
        <begin position="571"/>
        <end position="590"/>
    </location>
</feature>
<dbReference type="GO" id="GO:0003678">
    <property type="term" value="F:DNA helicase activity"/>
    <property type="evidence" value="ECO:0007669"/>
    <property type="project" value="TreeGrafter"/>
</dbReference>
<dbReference type="InterPro" id="IPR037235">
    <property type="entry name" value="TRCF-like_C_D7"/>
</dbReference>
<dbReference type="Pfam" id="PF00270">
    <property type="entry name" value="DEAD"/>
    <property type="match status" value="1"/>
</dbReference>
<dbReference type="InterPro" id="IPR011545">
    <property type="entry name" value="DEAD/DEAH_box_helicase_dom"/>
</dbReference>
<feature type="domain" description="Helicase ATP-binding" evidence="15">
    <location>
        <begin position="585"/>
        <end position="746"/>
    </location>
</feature>
<dbReference type="Pfam" id="PF03461">
    <property type="entry name" value="TRCF"/>
    <property type="match status" value="1"/>
</dbReference>
<dbReference type="GO" id="GO:0005737">
    <property type="term" value="C:cytoplasm"/>
    <property type="evidence" value="ECO:0007669"/>
    <property type="project" value="UniProtKB-SubCell"/>
</dbReference>
<dbReference type="InterPro" id="IPR004576">
    <property type="entry name" value="Mfd"/>
</dbReference>
<dbReference type="Pfam" id="PF00271">
    <property type="entry name" value="Helicase_C"/>
    <property type="match status" value="1"/>
</dbReference>
<dbReference type="PANTHER" id="PTHR47964">
    <property type="entry name" value="ATP-DEPENDENT DNA HELICASE HOMOLOG RECG, CHLOROPLASTIC"/>
    <property type="match status" value="1"/>
</dbReference>
<evidence type="ECO:0000256" key="14">
    <source>
        <dbReference type="SAM" id="MobiDB-lite"/>
    </source>
</evidence>
<comment type="similarity">
    <text evidence="11 13">In the C-terminal section; belongs to the helicase family. RecG subfamily.</text>
</comment>
<gene>
    <name evidence="13" type="primary">mfd</name>
    <name evidence="17" type="ORF">HNQ61_001249</name>
</gene>
<organism evidence="17 18">
    <name type="scientific">Longimicrobium terrae</name>
    <dbReference type="NCBI Taxonomy" id="1639882"/>
    <lineage>
        <taxon>Bacteria</taxon>
        <taxon>Pseudomonadati</taxon>
        <taxon>Gemmatimonadota</taxon>
        <taxon>Longimicrobiia</taxon>
        <taxon>Longimicrobiales</taxon>
        <taxon>Longimicrobiaceae</taxon>
        <taxon>Longimicrobium</taxon>
    </lineage>
</organism>
<dbReference type="Proteomes" id="UP000582837">
    <property type="component" value="Unassembled WGS sequence"/>
</dbReference>
<keyword evidence="4 13" id="KW-0227">DNA damage</keyword>
<keyword evidence="8 13" id="KW-0238">DNA-binding</keyword>
<dbReference type="Pfam" id="PF02559">
    <property type="entry name" value="CarD_TRCF_RID"/>
    <property type="match status" value="1"/>
</dbReference>
<proteinExistence type="inferred from homology"/>
<dbReference type="SMART" id="SM00982">
    <property type="entry name" value="TRCF"/>
    <property type="match status" value="1"/>
</dbReference>
<dbReference type="InterPro" id="IPR041471">
    <property type="entry name" value="UvrB_inter"/>
</dbReference>
<name>A0A841GQA6_9BACT</name>
<dbReference type="GO" id="GO:0016787">
    <property type="term" value="F:hydrolase activity"/>
    <property type="evidence" value="ECO:0007669"/>
    <property type="project" value="UniProtKB-KW"/>
</dbReference>
<dbReference type="InterPro" id="IPR001650">
    <property type="entry name" value="Helicase_C-like"/>
</dbReference>
<evidence type="ECO:0000256" key="2">
    <source>
        <dbReference type="ARBA" id="ARBA00022490"/>
    </source>
</evidence>
<dbReference type="InterPro" id="IPR027417">
    <property type="entry name" value="P-loop_NTPase"/>
</dbReference>
<evidence type="ECO:0000256" key="13">
    <source>
        <dbReference type="HAMAP-Rule" id="MF_00969"/>
    </source>
</evidence>
<dbReference type="Gene3D" id="3.40.50.300">
    <property type="entry name" value="P-loop containing nucleotide triphosphate hydrolases"/>
    <property type="match status" value="2"/>
</dbReference>
<dbReference type="SMART" id="SM01058">
    <property type="entry name" value="CarD_TRCF"/>
    <property type="match status" value="1"/>
</dbReference>
<dbReference type="Gene3D" id="3.40.50.11180">
    <property type="match status" value="2"/>
</dbReference>
<dbReference type="GO" id="GO:0005524">
    <property type="term" value="F:ATP binding"/>
    <property type="evidence" value="ECO:0007669"/>
    <property type="project" value="UniProtKB-UniRule"/>
</dbReference>
<comment type="similarity">
    <text evidence="10 13">In the N-terminal section; belongs to the UvrB family.</text>
</comment>
<dbReference type="EMBL" id="JACHIA010000003">
    <property type="protein sequence ID" value="MBB6069632.1"/>
    <property type="molecule type" value="Genomic_DNA"/>
</dbReference>
<feature type="compositionally biased region" description="Basic and acidic residues" evidence="14">
    <location>
        <begin position="573"/>
        <end position="590"/>
    </location>
</feature>
<dbReference type="Gene3D" id="2.40.10.170">
    <property type="match status" value="1"/>
</dbReference>
<comment type="function">
    <text evidence="13">Couples transcription and DNA repair by recognizing RNA polymerase (RNAP) stalled at DNA lesions. Mediates ATP-dependent release of RNAP and its truncated transcript from the DNA, and recruitment of nucleotide excision repair machinery to the damaged site.</text>
</comment>
<dbReference type="PANTHER" id="PTHR47964:SF1">
    <property type="entry name" value="ATP-DEPENDENT DNA HELICASE HOMOLOG RECG, CHLOROPLASTIC"/>
    <property type="match status" value="1"/>
</dbReference>
<dbReference type="SMART" id="SM00487">
    <property type="entry name" value="DEXDc"/>
    <property type="match status" value="1"/>
</dbReference>
<dbReference type="GO" id="GO:0003684">
    <property type="term" value="F:damaged DNA binding"/>
    <property type="evidence" value="ECO:0007669"/>
    <property type="project" value="InterPro"/>
</dbReference>
<evidence type="ECO:0000259" key="15">
    <source>
        <dbReference type="PROSITE" id="PS51192"/>
    </source>
</evidence>
<accession>A0A841GQA6</accession>
<keyword evidence="6 17" id="KW-0347">Helicase</keyword>
<keyword evidence="5 13" id="KW-0378">Hydrolase</keyword>
<dbReference type="InterPro" id="IPR014001">
    <property type="entry name" value="Helicase_ATP-bd"/>
</dbReference>
<keyword evidence="9 13" id="KW-0234">DNA repair</keyword>
<evidence type="ECO:0000256" key="1">
    <source>
        <dbReference type="ARBA" id="ARBA00004496"/>
    </source>
</evidence>
<dbReference type="Pfam" id="PF17757">
    <property type="entry name" value="UvrB_inter"/>
    <property type="match status" value="1"/>
</dbReference>
<evidence type="ECO:0000256" key="3">
    <source>
        <dbReference type="ARBA" id="ARBA00022741"/>
    </source>
</evidence>
<sequence>MPHPLLIDSFQTVPAFRDLAAGLPRAGESVVAAGLAGSSPLLLLSALHRARPERMWLVVTSGPEDAEMASSDLESVLGDTSVFLYPQRESLPYEEGEPHLEIGGTRVEALEALLSGRARVLVTTARAMQELSPAVEGLRDLRLELRAGDTLRLPELSARLEEMGFERVATVEEVGQYALRGGIVDVFGFGSPEPARIELLGDEVDSIRFFDILSQLSVRTVNVLQLLPVDLRNPDGIGGARRTESAGSTEERRSLLDYLPEDTLIVHLHGSGTRQELDRTWAEVARLHESEARRGTKPEPPERVFLPPVDAVRRLAAFPQLFVEEAGDLPVQRWARFRALPPPAIDRDMGRLGELLKSAAHAGERSLVLCDNQGQLERLQELLDDLKVARAVELAIGSLTGGFVLMDAEPPFRVLTDHEIFRRSRRIRRRRRFRGGAALESVAALKPGDYVVHMDHGVGQFRRMERVRLGEEEFETLVIEYAGGELLRVPVHRVDLIERWVSDDDEAAPPKVHRIGGKDWSRARQKTQKAIQEMTAELLELYASRQAEQGYSFSADTRWQREMESAFLFEDTPDQRQATEDVKRDMESPRPMDRLICGDVGYGKTEIAIRAAFKAVQDGKQVAVLVPTTILAEQHLHTFSERLADFPVKIEALSRFRTAKEQSSVLARLATGDVDIVVGTHRLLSPDIKFRDLGLMVIDEEQRFGVKHKEMLKQLRRSVDVLTLTATPIPRTLHFSLLGLRDMTLIQTPPRDRQPVITHVLPWTDAILEDAIRRELDRGGQVFFVHNRVETIGAVAQKVQAMVPDARIGIAHGQMREKELEEVMTLFLEGEADILVATAIVEAGLDVPRANTLIVNRADHFGLSQLYQIRGRVGRSHHRAYCYLLVPDEIEEDAEKRLRVLEHYTELGSGYRIALKDLELRGAGNILGQQQSGFVHAVGLDTYLRLLEETIRQIRGAGTDGPAPLADVSVDGTALIPDAYIPDEAQKLSFYRRLSRETTLDGIEAVRRELRDRYGPLPEEVERLLGTASLRLLGGELGVERLLVRPWDVRLNFRKGVVPRMASLQRALQAWQFSVEVRRPLPLSLTLTRHGTEPILNTLVPALRDLAAEMAK</sequence>
<dbReference type="PROSITE" id="PS51192">
    <property type="entry name" value="HELICASE_ATP_BIND_1"/>
    <property type="match status" value="1"/>
</dbReference>
<dbReference type="InterPro" id="IPR005118">
    <property type="entry name" value="TRCF_C"/>
</dbReference>
<keyword evidence="7 13" id="KW-0067">ATP-binding</keyword>
<dbReference type="InterPro" id="IPR003711">
    <property type="entry name" value="CarD-like/TRCF_RID"/>
</dbReference>
<evidence type="ECO:0000256" key="12">
    <source>
        <dbReference type="ARBA" id="ARBA00070128"/>
    </source>
</evidence>
<dbReference type="SMART" id="SM00490">
    <property type="entry name" value="HELICc"/>
    <property type="match status" value="1"/>
</dbReference>
<reference evidence="17 18" key="1">
    <citation type="submission" date="2020-08" db="EMBL/GenBank/DDBJ databases">
        <title>Genomic Encyclopedia of Type Strains, Phase IV (KMG-IV): sequencing the most valuable type-strain genomes for metagenomic binning, comparative biology and taxonomic classification.</title>
        <authorList>
            <person name="Goeker M."/>
        </authorList>
    </citation>
    <scope>NUCLEOTIDE SEQUENCE [LARGE SCALE GENOMIC DNA]</scope>
    <source>
        <strain evidence="17 18">DSM 29007</strain>
    </source>
</reference>
<dbReference type="InterPro" id="IPR047112">
    <property type="entry name" value="RecG/Mfd"/>
</dbReference>
<keyword evidence="18" id="KW-1185">Reference proteome</keyword>
<dbReference type="RefSeq" id="WP_170036335.1">
    <property type="nucleotide sequence ID" value="NZ_JABDTL010000002.1"/>
</dbReference>
<dbReference type="PROSITE" id="PS51194">
    <property type="entry name" value="HELICASE_CTER"/>
    <property type="match status" value="1"/>
</dbReference>
<evidence type="ECO:0000313" key="18">
    <source>
        <dbReference type="Proteomes" id="UP000582837"/>
    </source>
</evidence>
<dbReference type="SUPFAM" id="SSF141259">
    <property type="entry name" value="CarD-like"/>
    <property type="match status" value="1"/>
</dbReference>
<evidence type="ECO:0000256" key="7">
    <source>
        <dbReference type="ARBA" id="ARBA00022840"/>
    </source>
</evidence>
<comment type="subcellular location">
    <subcellularLocation>
        <location evidence="1 13">Cytoplasm</location>
    </subcellularLocation>
</comment>
<evidence type="ECO:0000256" key="4">
    <source>
        <dbReference type="ARBA" id="ARBA00022763"/>
    </source>
</evidence>
<evidence type="ECO:0000256" key="6">
    <source>
        <dbReference type="ARBA" id="ARBA00022806"/>
    </source>
</evidence>
<evidence type="ECO:0000256" key="5">
    <source>
        <dbReference type="ARBA" id="ARBA00022801"/>
    </source>
</evidence>
<evidence type="ECO:0000256" key="9">
    <source>
        <dbReference type="ARBA" id="ARBA00023204"/>
    </source>
</evidence>
<dbReference type="Gene3D" id="3.90.1150.50">
    <property type="entry name" value="Transcription-repair-coupling factor, D7 domain"/>
    <property type="match status" value="1"/>
</dbReference>
<dbReference type="SUPFAM" id="SSF52540">
    <property type="entry name" value="P-loop containing nucleoside triphosphate hydrolases"/>
    <property type="match status" value="4"/>
</dbReference>
<evidence type="ECO:0000313" key="17">
    <source>
        <dbReference type="EMBL" id="MBB6069632.1"/>
    </source>
</evidence>
<comment type="caution">
    <text evidence="17">The sequence shown here is derived from an EMBL/GenBank/DDBJ whole genome shotgun (WGS) entry which is preliminary data.</text>
</comment>
<evidence type="ECO:0000256" key="8">
    <source>
        <dbReference type="ARBA" id="ARBA00023125"/>
    </source>
</evidence>
<evidence type="ECO:0000259" key="16">
    <source>
        <dbReference type="PROSITE" id="PS51194"/>
    </source>
</evidence>
<protein>
    <recommendedName>
        <fullName evidence="12 13">Transcription-repair-coupling factor</fullName>
        <shortName evidence="13">TRCF</shortName>
        <ecNumber evidence="13">3.6.4.-</ecNumber>
    </recommendedName>
</protein>
<dbReference type="HAMAP" id="MF_00969">
    <property type="entry name" value="TRCF"/>
    <property type="match status" value="1"/>
</dbReference>
<feature type="domain" description="Helicase C-terminal" evidence="16">
    <location>
        <begin position="767"/>
        <end position="919"/>
    </location>
</feature>
<dbReference type="InterPro" id="IPR036101">
    <property type="entry name" value="CarD-like/TRCF_RID_sf"/>
</dbReference>